<dbReference type="AlphaFoldDB" id="A0A0W0VJD6"/>
<feature type="chain" id="PRO_5006914868" evidence="4">
    <location>
        <begin position="19"/>
        <end position="271"/>
    </location>
</feature>
<keyword evidence="2 4" id="KW-0732">Signal</keyword>
<dbReference type="Proteomes" id="UP000054869">
    <property type="component" value="Unassembled WGS sequence"/>
</dbReference>
<comment type="caution">
    <text evidence="5">The sequence shown here is derived from an EMBL/GenBank/DDBJ whole genome shotgun (WGS) entry which is preliminary data.</text>
</comment>
<comment type="similarity">
    <text evidence="1">Belongs to the MlaA family.</text>
</comment>
<evidence type="ECO:0000313" key="6">
    <source>
        <dbReference type="Proteomes" id="UP000054869"/>
    </source>
</evidence>
<evidence type="ECO:0000256" key="1">
    <source>
        <dbReference type="ARBA" id="ARBA00010634"/>
    </source>
</evidence>
<accession>A0A0W0VJD6</accession>
<evidence type="ECO:0000256" key="4">
    <source>
        <dbReference type="SAM" id="SignalP"/>
    </source>
</evidence>
<dbReference type="GO" id="GO:0016020">
    <property type="term" value="C:membrane"/>
    <property type="evidence" value="ECO:0007669"/>
    <property type="project" value="InterPro"/>
</dbReference>
<evidence type="ECO:0000256" key="2">
    <source>
        <dbReference type="ARBA" id="ARBA00022729"/>
    </source>
</evidence>
<dbReference type="OrthoDB" id="9785326at2"/>
<dbReference type="STRING" id="45067.Llan_1963"/>
<dbReference type="eggNOG" id="COG2853">
    <property type="taxonomic scope" value="Bacteria"/>
</dbReference>
<dbReference type="RefSeq" id="WP_051546236.1">
    <property type="nucleotide sequence ID" value="NZ_CAAAJD010000037.1"/>
</dbReference>
<dbReference type="InterPro" id="IPR007428">
    <property type="entry name" value="MlaA"/>
</dbReference>
<feature type="signal peptide" evidence="4">
    <location>
        <begin position="1"/>
        <end position="18"/>
    </location>
</feature>
<protein>
    <submittedName>
        <fullName evidence="5">Lipoprotein VacJ-like protein</fullName>
    </submittedName>
</protein>
<keyword evidence="5" id="KW-0449">Lipoprotein</keyword>
<organism evidence="5 6">
    <name type="scientific">Legionella lansingensis</name>
    <dbReference type="NCBI Taxonomy" id="45067"/>
    <lineage>
        <taxon>Bacteria</taxon>
        <taxon>Pseudomonadati</taxon>
        <taxon>Pseudomonadota</taxon>
        <taxon>Gammaproteobacteria</taxon>
        <taxon>Legionellales</taxon>
        <taxon>Legionellaceae</taxon>
        <taxon>Legionella</taxon>
    </lineage>
</organism>
<dbReference type="PRINTS" id="PR01805">
    <property type="entry name" value="VACJLIPOPROT"/>
</dbReference>
<dbReference type="PROSITE" id="PS51257">
    <property type="entry name" value="PROKAR_LIPOPROTEIN"/>
    <property type="match status" value="1"/>
</dbReference>
<dbReference type="PATRIC" id="fig|45067.4.peg.2055"/>
<dbReference type="PANTHER" id="PTHR30035">
    <property type="entry name" value="LIPOPROTEIN VACJ-RELATED"/>
    <property type="match status" value="1"/>
</dbReference>
<sequence>MRLIVPSTILASCFMLSACIHKGSNPVDPYEPFNRKIYNFNMAVDATMLKPPARLYKAMIPARVRKSINNAYNNVAMLPTVANDVLQADWRYAIKDSWRFVINSTFGVAGFFDIADSHFGLPPHYNDMGLTFAKWGDKKSPYIVLPLLGPSTIRDGMGLLFDYTVLSPYAYIDNAGVVWGLAVLRYVDLRSQMFETEALMDQALDKYAFIRDAYLQHRNFRITGEQETGSLYIDDDDDAEMGVYIDDNPSSGEISELKTNHKNAAHSPVST</sequence>
<name>A0A0W0VJD6_9GAMM</name>
<proteinExistence type="inferred from homology"/>
<reference evidence="5 6" key="1">
    <citation type="submission" date="2015-11" db="EMBL/GenBank/DDBJ databases">
        <title>Genomic analysis of 38 Legionella species identifies large and diverse effector repertoires.</title>
        <authorList>
            <person name="Burstein D."/>
            <person name="Amaro F."/>
            <person name="Zusman T."/>
            <person name="Lifshitz Z."/>
            <person name="Cohen O."/>
            <person name="Gilbert J.A."/>
            <person name="Pupko T."/>
            <person name="Shuman H.A."/>
            <person name="Segal G."/>
        </authorList>
    </citation>
    <scope>NUCLEOTIDE SEQUENCE [LARGE SCALE GENOMIC DNA]</scope>
    <source>
        <strain evidence="5 6">ATCC 49751</strain>
    </source>
</reference>
<dbReference type="GO" id="GO:0120010">
    <property type="term" value="P:intermembrane phospholipid transfer"/>
    <property type="evidence" value="ECO:0007669"/>
    <property type="project" value="TreeGrafter"/>
</dbReference>
<gene>
    <name evidence="5" type="ORF">Llan_1963</name>
</gene>
<keyword evidence="6" id="KW-1185">Reference proteome</keyword>
<dbReference type="Pfam" id="PF04333">
    <property type="entry name" value="MlaA"/>
    <property type="match status" value="1"/>
</dbReference>
<evidence type="ECO:0000313" key="5">
    <source>
        <dbReference type="EMBL" id="KTD20202.1"/>
    </source>
</evidence>
<evidence type="ECO:0000256" key="3">
    <source>
        <dbReference type="SAM" id="MobiDB-lite"/>
    </source>
</evidence>
<feature type="region of interest" description="Disordered" evidence="3">
    <location>
        <begin position="244"/>
        <end position="271"/>
    </location>
</feature>
<dbReference type="EMBL" id="LNYI01000045">
    <property type="protein sequence ID" value="KTD20202.1"/>
    <property type="molecule type" value="Genomic_DNA"/>
</dbReference>
<dbReference type="PANTHER" id="PTHR30035:SF3">
    <property type="entry name" value="INTERMEMBRANE PHOSPHOLIPID TRANSPORT SYSTEM LIPOPROTEIN MLAA"/>
    <property type="match status" value="1"/>
</dbReference>